<dbReference type="InterPro" id="IPR001509">
    <property type="entry name" value="Epimerase_deHydtase"/>
</dbReference>
<comment type="caution">
    <text evidence="3">The sequence shown here is derived from an EMBL/GenBank/DDBJ whole genome shotgun (WGS) entry which is preliminary data.</text>
</comment>
<dbReference type="Pfam" id="PF01370">
    <property type="entry name" value="Epimerase"/>
    <property type="match status" value="1"/>
</dbReference>
<dbReference type="Gene3D" id="3.40.50.720">
    <property type="entry name" value="NAD(P)-binding Rossmann-like Domain"/>
    <property type="match status" value="1"/>
</dbReference>
<comment type="similarity">
    <text evidence="1">Belongs to the NAD(P)-dependent epimerase/dehydratase family.</text>
</comment>
<organism evidence="3 4">
    <name type="scientific">Candidatus Scalindua rubra</name>
    <dbReference type="NCBI Taxonomy" id="1872076"/>
    <lineage>
        <taxon>Bacteria</taxon>
        <taxon>Pseudomonadati</taxon>
        <taxon>Planctomycetota</taxon>
        <taxon>Candidatus Brocadiia</taxon>
        <taxon>Candidatus Brocadiales</taxon>
        <taxon>Candidatus Scalinduaceae</taxon>
        <taxon>Candidatus Scalindua</taxon>
    </lineage>
</organism>
<sequence>MGIVLVTGSTGLVGSESVSFFCEKGFDVVGIDNDMRADFFGEEASTKRNQKILEEKYPKYKHYDVDIREQESIKNIFKEYNQDISLIIHCAAQPSHDWAAKDPFTDFTVNANGTLNILENARNYCREAVFIFCSTNKVYGDTPNSLPLVELNTRWEIEENHDYYDGIDETMSIDNSKHSLFGASKVAADVLVQEYGFYFGMKTVCFRGGCLTGPNHSGAVLHGFLSYLMKCCMTGEHYTVFGYKGKQVRDNIHSYDLVNAFYHYYDSPREGEIYNIGGSRFSNCSVLEAIKFCEGITGKKLNWAYSETNRIGDHIWYISDVSKFKSHYPKWEYSYNLIDTLEQIFKTIKELWIK</sequence>
<dbReference type="EMBL" id="MAYW01000004">
    <property type="protein sequence ID" value="ODS34567.1"/>
    <property type="molecule type" value="Genomic_DNA"/>
</dbReference>
<evidence type="ECO:0000259" key="2">
    <source>
        <dbReference type="Pfam" id="PF01370"/>
    </source>
</evidence>
<dbReference type="SUPFAM" id="SSF51735">
    <property type="entry name" value="NAD(P)-binding Rossmann-fold domains"/>
    <property type="match status" value="1"/>
</dbReference>
<gene>
    <name evidence="3" type="ORF">SCARUB_00302</name>
</gene>
<dbReference type="InterPro" id="IPR036291">
    <property type="entry name" value="NAD(P)-bd_dom_sf"/>
</dbReference>
<reference evidence="3 4" key="1">
    <citation type="submission" date="2016-07" db="EMBL/GenBank/DDBJ databases">
        <title>Draft genome of Scalindua rubra, obtained from a brine-seawater interface in the Red Sea, sheds light on salt adaptation in anammox bacteria.</title>
        <authorList>
            <person name="Speth D.R."/>
            <person name="Lagkouvardos I."/>
            <person name="Wang Y."/>
            <person name="Qian P.-Y."/>
            <person name="Dutilh B.E."/>
            <person name="Jetten M.S."/>
        </authorList>
    </citation>
    <scope>NUCLEOTIDE SEQUENCE [LARGE SCALE GENOMIC DNA]</scope>
    <source>
        <strain evidence="3">BSI-1</strain>
    </source>
</reference>
<dbReference type="CDD" id="cd05258">
    <property type="entry name" value="CDP_TE_SDR_e"/>
    <property type="match status" value="1"/>
</dbReference>
<dbReference type="Proteomes" id="UP000094056">
    <property type="component" value="Unassembled WGS sequence"/>
</dbReference>
<proteinExistence type="inferred from homology"/>
<dbReference type="PATRIC" id="fig|1872076.5.peg.333"/>
<accession>A0A1E3XG09</accession>
<protein>
    <submittedName>
        <fullName evidence="3">CDP-paratose 2-epimerase</fullName>
    </submittedName>
</protein>
<evidence type="ECO:0000313" key="3">
    <source>
        <dbReference type="EMBL" id="ODS34567.1"/>
    </source>
</evidence>
<evidence type="ECO:0000313" key="4">
    <source>
        <dbReference type="Proteomes" id="UP000094056"/>
    </source>
</evidence>
<evidence type="ECO:0000256" key="1">
    <source>
        <dbReference type="ARBA" id="ARBA00007637"/>
    </source>
</evidence>
<dbReference type="AlphaFoldDB" id="A0A1E3XG09"/>
<name>A0A1E3XG09_9BACT</name>
<dbReference type="PANTHER" id="PTHR43000">
    <property type="entry name" value="DTDP-D-GLUCOSE 4,6-DEHYDRATASE-RELATED"/>
    <property type="match status" value="1"/>
</dbReference>
<feature type="domain" description="NAD-dependent epimerase/dehydratase" evidence="2">
    <location>
        <begin position="4"/>
        <end position="277"/>
    </location>
</feature>